<dbReference type="SMART" id="SM00530">
    <property type="entry name" value="HTH_XRE"/>
    <property type="match status" value="1"/>
</dbReference>
<comment type="similarity">
    <text evidence="1">Belongs to the MBF1 family.</text>
</comment>
<comment type="function">
    <text evidence="5">Transcriptional coactivator that stimulates GCN4-dependent transcriptional activity by bridging the DNA-binding region of GCN4 and TBP (SPT15), thereby recruiting TBP to GCN4-bound promoters. Involved in induction of the ribosome quality control (RQC) pathway; a pathway that degrades nascent peptide chains during problematic translation. Required to prevent stalled ribosomes from frameshifting.</text>
</comment>
<evidence type="ECO:0000256" key="5">
    <source>
        <dbReference type="ARBA" id="ARBA00035107"/>
    </source>
</evidence>
<evidence type="ECO:0000256" key="2">
    <source>
        <dbReference type="ARBA" id="ARBA00023015"/>
    </source>
</evidence>
<dbReference type="PANTHER" id="PTHR10245:SF15">
    <property type="entry name" value="ENDOTHELIAL DIFFERENTIATION-RELATED FACTOR 1"/>
    <property type="match status" value="1"/>
</dbReference>
<dbReference type="GO" id="GO:0005634">
    <property type="term" value="C:nucleus"/>
    <property type="evidence" value="ECO:0007669"/>
    <property type="project" value="TreeGrafter"/>
</dbReference>
<gene>
    <name evidence="8" type="ORF">O181_036555</name>
</gene>
<proteinExistence type="inferred from homology"/>
<dbReference type="PANTHER" id="PTHR10245">
    <property type="entry name" value="ENDOTHELIAL DIFFERENTIATION-RELATED FACTOR 1 MULTIPROTEIN BRIDGING FACTOR 1"/>
    <property type="match status" value="1"/>
</dbReference>
<feature type="region of interest" description="Disordered" evidence="6">
    <location>
        <begin position="45"/>
        <end position="76"/>
    </location>
</feature>
<dbReference type="CDD" id="cd00093">
    <property type="entry name" value="HTH_XRE"/>
    <property type="match status" value="1"/>
</dbReference>
<feature type="compositionally biased region" description="Basic and acidic residues" evidence="6">
    <location>
        <begin position="52"/>
        <end position="66"/>
    </location>
</feature>
<keyword evidence="2" id="KW-0805">Transcription regulation</keyword>
<dbReference type="Pfam" id="PF08523">
    <property type="entry name" value="MBF1"/>
    <property type="match status" value="1"/>
</dbReference>
<keyword evidence="9" id="KW-1185">Reference proteome</keyword>
<evidence type="ECO:0000313" key="8">
    <source>
        <dbReference type="EMBL" id="MBW0496840.1"/>
    </source>
</evidence>
<organism evidence="8 9">
    <name type="scientific">Austropuccinia psidii MF-1</name>
    <dbReference type="NCBI Taxonomy" id="1389203"/>
    <lineage>
        <taxon>Eukaryota</taxon>
        <taxon>Fungi</taxon>
        <taxon>Dikarya</taxon>
        <taxon>Basidiomycota</taxon>
        <taxon>Pucciniomycotina</taxon>
        <taxon>Pucciniomycetes</taxon>
        <taxon>Pucciniales</taxon>
        <taxon>Sphaerophragmiaceae</taxon>
        <taxon>Austropuccinia</taxon>
    </lineage>
</organism>
<dbReference type="PROSITE" id="PS50943">
    <property type="entry name" value="HTH_CROC1"/>
    <property type="match status" value="1"/>
</dbReference>
<dbReference type="Proteomes" id="UP000765509">
    <property type="component" value="Unassembled WGS sequence"/>
</dbReference>
<evidence type="ECO:0000256" key="4">
    <source>
        <dbReference type="ARBA" id="ARBA00023163"/>
    </source>
</evidence>
<feature type="domain" description="HTH cro/C1-type" evidence="7">
    <location>
        <begin position="81"/>
        <end position="135"/>
    </location>
</feature>
<dbReference type="Pfam" id="PF01381">
    <property type="entry name" value="HTH_3"/>
    <property type="match status" value="1"/>
</dbReference>
<protein>
    <recommendedName>
        <fullName evidence="7">HTH cro/C1-type domain-containing protein</fullName>
    </recommendedName>
</protein>
<dbReference type="Gene3D" id="1.10.260.40">
    <property type="entry name" value="lambda repressor-like DNA-binding domains"/>
    <property type="match status" value="1"/>
</dbReference>
<keyword evidence="3" id="KW-0238">DNA-binding</keyword>
<name>A0A9Q3HCA6_9BASI</name>
<dbReference type="OrthoDB" id="10253401at2759"/>
<evidence type="ECO:0000256" key="1">
    <source>
        <dbReference type="ARBA" id="ARBA00009802"/>
    </source>
</evidence>
<dbReference type="SUPFAM" id="SSF47413">
    <property type="entry name" value="lambda repressor-like DNA-binding domains"/>
    <property type="match status" value="1"/>
</dbReference>
<dbReference type="InterPro" id="IPR013729">
    <property type="entry name" value="MBF1_N"/>
</dbReference>
<accession>A0A9Q3HCA6</accession>
<keyword evidence="4" id="KW-0804">Transcription</keyword>
<reference evidence="8" key="1">
    <citation type="submission" date="2021-03" db="EMBL/GenBank/DDBJ databases">
        <title>Draft genome sequence of rust myrtle Austropuccinia psidii MF-1, a brazilian biotype.</title>
        <authorList>
            <person name="Quecine M.C."/>
            <person name="Pachon D.M.R."/>
            <person name="Bonatelli M.L."/>
            <person name="Correr F.H."/>
            <person name="Franceschini L.M."/>
            <person name="Leite T.F."/>
            <person name="Margarido G.R.A."/>
            <person name="Almeida C.A."/>
            <person name="Ferrarezi J.A."/>
            <person name="Labate C.A."/>
        </authorList>
    </citation>
    <scope>NUCLEOTIDE SEQUENCE</scope>
    <source>
        <strain evidence="8">MF-1</strain>
    </source>
</reference>
<dbReference type="EMBL" id="AVOT02013857">
    <property type="protein sequence ID" value="MBW0496840.1"/>
    <property type="molecule type" value="Genomic_DNA"/>
</dbReference>
<evidence type="ECO:0000256" key="3">
    <source>
        <dbReference type="ARBA" id="ARBA00023125"/>
    </source>
</evidence>
<evidence type="ECO:0000313" key="9">
    <source>
        <dbReference type="Proteomes" id="UP000765509"/>
    </source>
</evidence>
<dbReference type="InterPro" id="IPR001387">
    <property type="entry name" value="Cro/C1-type_HTH"/>
</dbReference>
<sequence length="148" mass="16056">MSAEDWDSKVVIGHRTHAPRVAKDEKTVNAAKRAGSSIETAKKTVANTAHSGPDHQRIAKLDRENDVAPPPKVKLSVGKAMSDARIKLKLNQKDLAVMVSEKPSVINDYEAGRAVPNPQVLAKFERILKVKLRGNNIGSPLAPPQKKA</sequence>
<dbReference type="AlphaFoldDB" id="A0A9Q3HCA6"/>
<evidence type="ECO:0000256" key="6">
    <source>
        <dbReference type="SAM" id="MobiDB-lite"/>
    </source>
</evidence>
<dbReference type="GO" id="GO:0003677">
    <property type="term" value="F:DNA binding"/>
    <property type="evidence" value="ECO:0007669"/>
    <property type="project" value="UniProtKB-KW"/>
</dbReference>
<evidence type="ECO:0000259" key="7">
    <source>
        <dbReference type="PROSITE" id="PS50943"/>
    </source>
</evidence>
<comment type="caution">
    <text evidence="8">The sequence shown here is derived from an EMBL/GenBank/DDBJ whole genome shotgun (WGS) entry which is preliminary data.</text>
</comment>
<dbReference type="InterPro" id="IPR010982">
    <property type="entry name" value="Lambda_DNA-bd_dom_sf"/>
</dbReference>